<dbReference type="InterPro" id="IPR050780">
    <property type="entry name" value="Mucin_vWF_Thrombospondin_sf"/>
</dbReference>
<sequence>MCLNYQIRVLCCDSRHCATTPATTTVPTPGTSLRPTSPTTPKASTLGTAGPSSSGTTQSVNFPTTETGPSSPPTLPGTTMCPSMFPETAHSLISSTASTTSPSVLSTLRPTASPRPPVPTTACLCRAFGELFLPGDVVYNRTDKAGCYFYAICSPHCELERFEGACPTSLPPGSPSFVSPTSPTWGCNITSPPRQVNESWTLGDCTVARCEGDNHIIVLEPKPVAQVTCVNGHLPVKVQSQEDPCQYRYECECSCSSWGGSNYITFDGTSYSFWDNCTHVIMQEIHPRHGNLTILLDSYFCGATAASTRCPRALIVHYKSMEIVLTTTINADGQEESLVLFDHVRVSHGFSKNGVTVSVTADTAMHVNIPSIGASVTFSGQAFQVQLCYSRFSHNTEGLCGTCTNSKVDDCRRPDGTIAPTCKDMAKTWLVPDSSKEGCWAPTGPSPTTSGPASAPTTPSSTPCLPAPLCELMLSRIFTECHGLIPPGPFFSTCVRDSCQASRPEVPCESLEAYAALCRARGVCSDWRNATAGLCDLTCPPEKVYKPCGPMQPMSCDSRNHSPESKRLVEGCFCPDGHMLFNSHTDVCVPKCPCVGPDGFPKFPGERWVSNCQACVCDESSVSVQCVPVRCEPQDQPPECSWPGFVPVTRPLANNLCCPETLCVCNVTTCPRSLPECGPEEELTRTQEEGSCCPTFGCRPKLCSYNGTVYGVGATFPAVTPCHTCTCLSVDTQDPTVHCEEDACNSTCPQGSEYSRVAGQCCGECVQTACLTPHGGLVQPNETWVNSLVDNCTEYHCLAENGNPVLTPRPAPCPDVPSCRGTLRKTGCCYSCEEADSCRVQVNRTVLRHRDCEAAVNFTFCEGSCPGASKYSVEARAMQRRCTCCQDVRAHEEAVTMQCPDGTAIQHTYTHVDECSCTPACIPSPLAPEDSVSDSQP</sequence>
<feature type="disulfide bond" evidence="4">
    <location>
        <begin position="865"/>
        <end position="917"/>
    </location>
</feature>
<dbReference type="KEGG" id="hai:109395921"/>
<reference evidence="10" key="1">
    <citation type="submission" date="2025-08" db="UniProtKB">
        <authorList>
            <consortium name="RefSeq"/>
        </authorList>
    </citation>
    <scope>IDENTIFICATION</scope>
    <source>
        <tissue evidence="10">Muscle</tissue>
    </source>
</reference>
<dbReference type="RefSeq" id="XP_019522873.1">
    <property type="nucleotide sequence ID" value="XM_019667328.1"/>
</dbReference>
<dbReference type="GO" id="GO:0031012">
    <property type="term" value="C:extracellular matrix"/>
    <property type="evidence" value="ECO:0007669"/>
    <property type="project" value="TreeGrafter"/>
</dbReference>
<dbReference type="SMART" id="SM00041">
    <property type="entry name" value="CT"/>
    <property type="match status" value="1"/>
</dbReference>
<evidence type="ECO:0000259" key="8">
    <source>
        <dbReference type="PROSITE" id="PS51233"/>
    </source>
</evidence>
<feature type="domain" description="VWFD" evidence="8">
    <location>
        <begin position="253"/>
        <end position="440"/>
    </location>
</feature>
<dbReference type="CTD" id="4586"/>
<dbReference type="PROSITE" id="PS51233">
    <property type="entry name" value="VWFD"/>
    <property type="match status" value="1"/>
</dbReference>
<evidence type="ECO:0000259" key="6">
    <source>
        <dbReference type="PROSITE" id="PS01225"/>
    </source>
</evidence>
<evidence type="ECO:0000256" key="5">
    <source>
        <dbReference type="SAM" id="MobiDB-lite"/>
    </source>
</evidence>
<dbReference type="InterPro" id="IPR014853">
    <property type="entry name" value="VWF/SSPO/ZAN-like_Cys-rich_dom"/>
</dbReference>
<dbReference type="Proteomes" id="UP000694851">
    <property type="component" value="Unplaced"/>
</dbReference>
<evidence type="ECO:0000256" key="1">
    <source>
        <dbReference type="ARBA" id="ARBA00022737"/>
    </source>
</evidence>
<proteinExistence type="predicted"/>
<keyword evidence="1" id="KW-0677">Repeat</keyword>
<dbReference type="SUPFAM" id="SSF57603">
    <property type="entry name" value="FnI-like domain"/>
    <property type="match status" value="1"/>
</dbReference>
<dbReference type="InterPro" id="IPR001846">
    <property type="entry name" value="VWF_type-D"/>
</dbReference>
<evidence type="ECO:0000313" key="10">
    <source>
        <dbReference type="RefSeq" id="XP_019522873.1"/>
    </source>
</evidence>
<gene>
    <name evidence="10" type="primary">MUC5AC</name>
</gene>
<dbReference type="SMART" id="SM00216">
    <property type="entry name" value="VWD"/>
    <property type="match status" value="1"/>
</dbReference>
<dbReference type="CDD" id="cd19941">
    <property type="entry name" value="TIL"/>
    <property type="match status" value="1"/>
</dbReference>
<evidence type="ECO:0000256" key="4">
    <source>
        <dbReference type="PROSITE-ProRule" id="PRU00039"/>
    </source>
</evidence>
<dbReference type="Gene3D" id="2.10.25.10">
    <property type="entry name" value="Laminin"/>
    <property type="match status" value="1"/>
</dbReference>
<dbReference type="InterPro" id="IPR001007">
    <property type="entry name" value="VWF_dom"/>
</dbReference>
<feature type="compositionally biased region" description="Low complexity" evidence="5">
    <location>
        <begin position="441"/>
        <end position="459"/>
    </location>
</feature>
<feature type="region of interest" description="Disordered" evidence="5">
    <location>
        <begin position="21"/>
        <end position="81"/>
    </location>
</feature>
<dbReference type="SUPFAM" id="SSF57567">
    <property type="entry name" value="Serine protease inhibitors"/>
    <property type="match status" value="1"/>
</dbReference>
<feature type="domain" description="CTCK" evidence="6">
    <location>
        <begin position="832"/>
        <end position="922"/>
    </location>
</feature>
<feature type="region of interest" description="Disordered" evidence="5">
    <location>
        <begin position="440"/>
        <end position="459"/>
    </location>
</feature>
<dbReference type="InterPro" id="IPR036084">
    <property type="entry name" value="Ser_inhib-like_sf"/>
</dbReference>
<accession>A0A8B7TGH6</accession>
<protein>
    <submittedName>
        <fullName evidence="10">Mucin-5AC</fullName>
    </submittedName>
</protein>
<dbReference type="GeneID" id="109395921"/>
<feature type="compositionally biased region" description="Polar residues" evidence="5">
    <location>
        <begin position="33"/>
        <end position="62"/>
    </location>
</feature>
<dbReference type="AlphaFoldDB" id="A0A8B7TGH6"/>
<dbReference type="PROSITE" id="PS50184">
    <property type="entry name" value="VWFC_2"/>
    <property type="match status" value="2"/>
</dbReference>
<feature type="disulfide bond" evidence="4">
    <location>
        <begin position="861"/>
        <end position="915"/>
    </location>
</feature>
<dbReference type="PANTHER" id="PTHR11339:SF406">
    <property type="entry name" value="MUCIN-5AC-LIKE"/>
    <property type="match status" value="1"/>
</dbReference>
<evidence type="ECO:0000256" key="2">
    <source>
        <dbReference type="ARBA" id="ARBA00023157"/>
    </source>
</evidence>
<evidence type="ECO:0000259" key="7">
    <source>
        <dbReference type="PROSITE" id="PS50184"/>
    </source>
</evidence>
<dbReference type="SMART" id="SM00832">
    <property type="entry name" value="C8"/>
    <property type="match status" value="1"/>
</dbReference>
<dbReference type="PROSITE" id="PS01185">
    <property type="entry name" value="CTCK_1"/>
    <property type="match status" value="1"/>
</dbReference>
<organism evidence="9 10">
    <name type="scientific">Hipposideros armiger</name>
    <name type="common">Great Himalayan leaf-nosed bat</name>
    <dbReference type="NCBI Taxonomy" id="186990"/>
    <lineage>
        <taxon>Eukaryota</taxon>
        <taxon>Metazoa</taxon>
        <taxon>Chordata</taxon>
        <taxon>Craniata</taxon>
        <taxon>Vertebrata</taxon>
        <taxon>Euteleostomi</taxon>
        <taxon>Mammalia</taxon>
        <taxon>Eutheria</taxon>
        <taxon>Laurasiatheria</taxon>
        <taxon>Chiroptera</taxon>
        <taxon>Yinpterochiroptera</taxon>
        <taxon>Rhinolophoidea</taxon>
        <taxon>Hipposideridae</taxon>
        <taxon>Hipposideros</taxon>
    </lineage>
</organism>
<dbReference type="PROSITE" id="PS01208">
    <property type="entry name" value="VWFC_1"/>
    <property type="match status" value="2"/>
</dbReference>
<evidence type="ECO:0000313" key="9">
    <source>
        <dbReference type="Proteomes" id="UP000694851"/>
    </source>
</evidence>
<dbReference type="SMART" id="SM00214">
    <property type="entry name" value="VWC"/>
    <property type="match status" value="3"/>
</dbReference>
<dbReference type="PANTHER" id="PTHR11339">
    <property type="entry name" value="EXTRACELLULAR MATRIX GLYCOPROTEIN RELATED"/>
    <property type="match status" value="1"/>
</dbReference>
<dbReference type="OrthoDB" id="9808780at2759"/>
<comment type="caution">
    <text evidence="4">Lacks conserved residue(s) required for the propagation of feature annotation.</text>
</comment>
<keyword evidence="3" id="KW-0325">Glycoprotein</keyword>
<feature type="domain" description="VWFC" evidence="7">
    <location>
        <begin position="701"/>
        <end position="766"/>
    </location>
</feature>
<keyword evidence="2 4" id="KW-1015">Disulfide bond</keyword>
<feature type="domain" description="VWFC" evidence="7">
    <location>
        <begin position="594"/>
        <end position="664"/>
    </location>
</feature>
<keyword evidence="9" id="KW-1185">Reference proteome</keyword>
<name>A0A8B7TGH6_HIPAR</name>
<dbReference type="InterPro" id="IPR006207">
    <property type="entry name" value="Cys_knot_C"/>
</dbReference>
<feature type="compositionally biased region" description="Low complexity" evidence="5">
    <location>
        <begin position="21"/>
        <end position="31"/>
    </location>
</feature>
<dbReference type="PROSITE" id="PS01225">
    <property type="entry name" value="CTCK_2"/>
    <property type="match status" value="1"/>
</dbReference>
<dbReference type="Pfam" id="PF08742">
    <property type="entry name" value="C8"/>
    <property type="match status" value="1"/>
</dbReference>
<evidence type="ECO:0000256" key="3">
    <source>
        <dbReference type="ARBA" id="ARBA00023180"/>
    </source>
</evidence>
<dbReference type="GO" id="GO:0005615">
    <property type="term" value="C:extracellular space"/>
    <property type="evidence" value="ECO:0007669"/>
    <property type="project" value="TreeGrafter"/>
</dbReference>
<dbReference type="Pfam" id="PF00094">
    <property type="entry name" value="VWD"/>
    <property type="match status" value="1"/>
</dbReference>